<dbReference type="AlphaFoldDB" id="A0AAD7EA92"/>
<feature type="domain" description="Helitron helicase-like" evidence="1">
    <location>
        <begin position="65"/>
        <end position="267"/>
    </location>
</feature>
<name>A0AAD7EA92_9AGAR</name>
<keyword evidence="3" id="KW-1185">Reference proteome</keyword>
<dbReference type="EMBL" id="JARIHO010000099">
    <property type="protein sequence ID" value="KAJ7304710.1"/>
    <property type="molecule type" value="Genomic_DNA"/>
</dbReference>
<reference evidence="2" key="1">
    <citation type="submission" date="2023-03" db="EMBL/GenBank/DDBJ databases">
        <title>Massive genome expansion in bonnet fungi (Mycena s.s.) driven by repeated elements and novel gene families across ecological guilds.</title>
        <authorList>
            <consortium name="Lawrence Berkeley National Laboratory"/>
            <person name="Harder C.B."/>
            <person name="Miyauchi S."/>
            <person name="Viragh M."/>
            <person name="Kuo A."/>
            <person name="Thoen E."/>
            <person name="Andreopoulos B."/>
            <person name="Lu D."/>
            <person name="Skrede I."/>
            <person name="Drula E."/>
            <person name="Henrissat B."/>
            <person name="Morin E."/>
            <person name="Kohler A."/>
            <person name="Barry K."/>
            <person name="LaButti K."/>
            <person name="Morin E."/>
            <person name="Salamov A."/>
            <person name="Lipzen A."/>
            <person name="Mereny Z."/>
            <person name="Hegedus B."/>
            <person name="Baldrian P."/>
            <person name="Stursova M."/>
            <person name="Weitz H."/>
            <person name="Taylor A."/>
            <person name="Grigoriev I.V."/>
            <person name="Nagy L.G."/>
            <person name="Martin F."/>
            <person name="Kauserud H."/>
        </authorList>
    </citation>
    <scope>NUCLEOTIDE SEQUENCE</scope>
    <source>
        <strain evidence="2">CBHHK002</strain>
    </source>
</reference>
<proteinExistence type="predicted"/>
<dbReference type="Proteomes" id="UP001218218">
    <property type="component" value="Unassembled WGS sequence"/>
</dbReference>
<evidence type="ECO:0000313" key="3">
    <source>
        <dbReference type="Proteomes" id="UP001218218"/>
    </source>
</evidence>
<dbReference type="Pfam" id="PF14214">
    <property type="entry name" value="Helitron_like_N"/>
    <property type="match status" value="1"/>
</dbReference>
<dbReference type="InterPro" id="IPR025476">
    <property type="entry name" value="Helitron_helicase-like"/>
</dbReference>
<sequence>KARALTHLKNRGQTLGVGRAEEPESLYHNIQLYPQMFPWLFPYGFGGIGHPSHKKKLSEIKHKGHLLMYHDKRFQTDLYFPMVAFNDTQIKSGSTGSHLLAKKKNFESVAERIMSLDSAVLSDLATRLSAGENVKAKTDAEQVCFDVLNDLEVVGAKVQGSIIASKKYMRNEVWSLISFKGAPLWFITFSPVDKNHPLCLYYAGNKIEFSPKIKGSDERIRLIAQNPVAAARFFHHMSMAFIKHVLGVGTDHPGLYGTTDAYYGTVEQ</sequence>
<comment type="caution">
    <text evidence="2">The sequence shown here is derived from an EMBL/GenBank/DDBJ whole genome shotgun (WGS) entry which is preliminary data.</text>
</comment>
<organism evidence="2 3">
    <name type="scientific">Mycena albidolilacea</name>
    <dbReference type="NCBI Taxonomy" id="1033008"/>
    <lineage>
        <taxon>Eukaryota</taxon>
        <taxon>Fungi</taxon>
        <taxon>Dikarya</taxon>
        <taxon>Basidiomycota</taxon>
        <taxon>Agaricomycotina</taxon>
        <taxon>Agaricomycetes</taxon>
        <taxon>Agaricomycetidae</taxon>
        <taxon>Agaricales</taxon>
        <taxon>Marasmiineae</taxon>
        <taxon>Mycenaceae</taxon>
        <taxon>Mycena</taxon>
    </lineage>
</organism>
<evidence type="ECO:0000259" key="1">
    <source>
        <dbReference type="Pfam" id="PF14214"/>
    </source>
</evidence>
<protein>
    <recommendedName>
        <fullName evidence="1">Helitron helicase-like domain-containing protein</fullName>
    </recommendedName>
</protein>
<evidence type="ECO:0000313" key="2">
    <source>
        <dbReference type="EMBL" id="KAJ7304710.1"/>
    </source>
</evidence>
<accession>A0AAD7EA92</accession>
<gene>
    <name evidence="2" type="ORF">DFH08DRAFT_641657</name>
</gene>
<feature type="non-terminal residue" evidence="2">
    <location>
        <position position="1"/>
    </location>
</feature>
<feature type="non-terminal residue" evidence="2">
    <location>
        <position position="268"/>
    </location>
</feature>